<dbReference type="Proteomes" id="UP000521943">
    <property type="component" value="Unassembled WGS sequence"/>
</dbReference>
<dbReference type="OrthoDB" id="3263055at2759"/>
<dbReference type="AlphaFoldDB" id="A0A8H6M2I3"/>
<evidence type="ECO:0000256" key="2">
    <source>
        <dbReference type="SAM" id="Phobius"/>
    </source>
</evidence>
<name>A0A8H6M2I3_9AGAR</name>
<feature type="transmembrane region" description="Helical" evidence="2">
    <location>
        <begin position="89"/>
        <end position="111"/>
    </location>
</feature>
<dbReference type="PANTHER" id="PTHR40465:SF1">
    <property type="entry name" value="DUF6534 DOMAIN-CONTAINING PROTEIN"/>
    <property type="match status" value="1"/>
</dbReference>
<dbReference type="Pfam" id="PF20152">
    <property type="entry name" value="DUF6534"/>
    <property type="match status" value="1"/>
</dbReference>
<feature type="transmembrane region" description="Helical" evidence="2">
    <location>
        <begin position="15"/>
        <end position="40"/>
    </location>
</feature>
<keyword evidence="2" id="KW-0472">Membrane</keyword>
<protein>
    <recommendedName>
        <fullName evidence="3">DUF6534 domain-containing protein</fullName>
    </recommendedName>
</protein>
<feature type="transmembrane region" description="Helical" evidence="2">
    <location>
        <begin position="166"/>
        <end position="186"/>
    </location>
</feature>
<dbReference type="EMBL" id="JACGCI010000046">
    <property type="protein sequence ID" value="KAF6752075.1"/>
    <property type="molecule type" value="Genomic_DNA"/>
</dbReference>
<evidence type="ECO:0000313" key="4">
    <source>
        <dbReference type="EMBL" id="KAF6752075.1"/>
    </source>
</evidence>
<dbReference type="PANTHER" id="PTHR40465">
    <property type="entry name" value="CHROMOSOME 1, WHOLE GENOME SHOTGUN SEQUENCE"/>
    <property type="match status" value="1"/>
</dbReference>
<evidence type="ECO:0000313" key="5">
    <source>
        <dbReference type="Proteomes" id="UP000521943"/>
    </source>
</evidence>
<sequence>MPATLDFGVALDNTMGAMLLGTIVSGVLHGICLLQAFYYFNNYKHDHWILKSMVITTCVFDATHLSFLTHAMYHYLVTGFRNEEALHRLVWSVLLEALLTGINGGIVQTFYVYRIWTLSKKNYYLCGLIMLLILSTAGSGIAWVVLSMQFDTYAQLITINPVTITINALSTTSDVLIASSLCWMLHTSRTGFKRSDTIINKLMIFVVNTGLLTTICAIISLAFLVGSPHSLLYAATYFCIGRFYTNSFLATLNARRAISKSNPNTHQDSSSNMMMSIPRSMAGGIANPKAGQQGLAIRVDTTKHAVDDMNEMRKTPLGIRANIDEASDDGTSNRSTEKFSEKIV</sequence>
<feature type="transmembrane region" description="Helical" evidence="2">
    <location>
        <begin position="123"/>
        <end position="146"/>
    </location>
</feature>
<feature type="compositionally biased region" description="Basic and acidic residues" evidence="1">
    <location>
        <begin position="335"/>
        <end position="344"/>
    </location>
</feature>
<gene>
    <name evidence="4" type="ORF">DFP72DRAFT_906025</name>
</gene>
<comment type="caution">
    <text evidence="4">The sequence shown here is derived from an EMBL/GenBank/DDBJ whole genome shotgun (WGS) entry which is preliminary data.</text>
</comment>
<keyword evidence="2" id="KW-0812">Transmembrane</keyword>
<feature type="region of interest" description="Disordered" evidence="1">
    <location>
        <begin position="323"/>
        <end position="344"/>
    </location>
</feature>
<evidence type="ECO:0000259" key="3">
    <source>
        <dbReference type="Pfam" id="PF20152"/>
    </source>
</evidence>
<feature type="transmembrane region" description="Helical" evidence="2">
    <location>
        <begin position="231"/>
        <end position="252"/>
    </location>
</feature>
<evidence type="ECO:0000256" key="1">
    <source>
        <dbReference type="SAM" id="MobiDB-lite"/>
    </source>
</evidence>
<feature type="transmembrane region" description="Helical" evidence="2">
    <location>
        <begin position="198"/>
        <end position="225"/>
    </location>
</feature>
<dbReference type="InterPro" id="IPR045339">
    <property type="entry name" value="DUF6534"/>
</dbReference>
<keyword evidence="2" id="KW-1133">Transmembrane helix</keyword>
<organism evidence="4 5">
    <name type="scientific">Ephemerocybe angulata</name>
    <dbReference type="NCBI Taxonomy" id="980116"/>
    <lineage>
        <taxon>Eukaryota</taxon>
        <taxon>Fungi</taxon>
        <taxon>Dikarya</taxon>
        <taxon>Basidiomycota</taxon>
        <taxon>Agaricomycotina</taxon>
        <taxon>Agaricomycetes</taxon>
        <taxon>Agaricomycetidae</taxon>
        <taxon>Agaricales</taxon>
        <taxon>Agaricineae</taxon>
        <taxon>Psathyrellaceae</taxon>
        <taxon>Ephemerocybe</taxon>
    </lineage>
</organism>
<feature type="transmembrane region" description="Helical" evidence="2">
    <location>
        <begin position="52"/>
        <end position="77"/>
    </location>
</feature>
<feature type="domain" description="DUF6534" evidence="3">
    <location>
        <begin position="170"/>
        <end position="256"/>
    </location>
</feature>
<keyword evidence="5" id="KW-1185">Reference proteome</keyword>
<accession>A0A8H6M2I3</accession>
<proteinExistence type="predicted"/>
<reference evidence="4 5" key="1">
    <citation type="submission" date="2020-07" db="EMBL/GenBank/DDBJ databases">
        <title>Comparative genomics of pyrophilous fungi reveals a link between fire events and developmental genes.</title>
        <authorList>
            <consortium name="DOE Joint Genome Institute"/>
            <person name="Steindorff A.S."/>
            <person name="Carver A."/>
            <person name="Calhoun S."/>
            <person name="Stillman K."/>
            <person name="Liu H."/>
            <person name="Lipzen A."/>
            <person name="Pangilinan J."/>
            <person name="Labutti K."/>
            <person name="Bruns T.D."/>
            <person name="Grigoriev I.V."/>
        </authorList>
    </citation>
    <scope>NUCLEOTIDE SEQUENCE [LARGE SCALE GENOMIC DNA]</scope>
    <source>
        <strain evidence="4 5">CBS 144469</strain>
    </source>
</reference>